<dbReference type="Gene3D" id="6.10.140.1450">
    <property type="match status" value="1"/>
</dbReference>
<dbReference type="InterPro" id="IPR013197">
    <property type="entry name" value="RNA_pol_III_RPC82-rel_HTH"/>
</dbReference>
<feature type="domain" description="RNA polymerase III subunit RPC82-related helix-turn-helix" evidence="12">
    <location>
        <begin position="14"/>
        <end position="70"/>
    </location>
</feature>
<dbReference type="PANTHER" id="PTHR12949:SF0">
    <property type="entry name" value="DNA-DIRECTED RNA POLYMERASE III SUBUNIT RPC3"/>
    <property type="match status" value="1"/>
</dbReference>
<dbReference type="Pfam" id="PF22536">
    <property type="entry name" value="WHD_POLR3C"/>
    <property type="match status" value="1"/>
</dbReference>
<reference evidence="14 15" key="1">
    <citation type="submission" date="2020-11" db="EMBL/GenBank/DDBJ databases">
        <title>Kefir isolates.</title>
        <authorList>
            <person name="Marcisauskas S."/>
            <person name="Kim Y."/>
            <person name="Blasche S."/>
        </authorList>
    </citation>
    <scope>NUCLEOTIDE SEQUENCE [LARGE SCALE GENOMIC DNA]</scope>
    <source>
        <strain evidence="14 15">KR</strain>
    </source>
</reference>
<evidence type="ECO:0000256" key="1">
    <source>
        <dbReference type="ARBA" id="ARBA00004123"/>
    </source>
</evidence>
<evidence type="ECO:0000313" key="14">
    <source>
        <dbReference type="EMBL" id="KAG0655337.1"/>
    </source>
</evidence>
<evidence type="ECO:0000256" key="3">
    <source>
        <dbReference type="ARBA" id="ARBA00011206"/>
    </source>
</evidence>
<feature type="compositionally biased region" description="Basic residues" evidence="10">
    <location>
        <begin position="277"/>
        <end position="286"/>
    </location>
</feature>
<dbReference type="InterPro" id="IPR055207">
    <property type="entry name" value="POLR3C_WHD"/>
</dbReference>
<dbReference type="EMBL" id="PUHQ01000123">
    <property type="protein sequence ID" value="KAG0655337.1"/>
    <property type="molecule type" value="Genomic_DNA"/>
</dbReference>
<feature type="compositionally biased region" description="Acidic residues" evidence="10">
    <location>
        <begin position="308"/>
        <end position="317"/>
    </location>
</feature>
<keyword evidence="5 9" id="KW-0240">DNA-directed RNA polymerase</keyword>
<feature type="region of interest" description="Disordered" evidence="10">
    <location>
        <begin position="149"/>
        <end position="171"/>
    </location>
</feature>
<dbReference type="AlphaFoldDB" id="A0A9P6VVW0"/>
<proteinExistence type="inferred from homology"/>
<keyword evidence="7 9" id="KW-0539">Nucleus</keyword>
<feature type="compositionally biased region" description="Low complexity" evidence="10">
    <location>
        <begin position="411"/>
        <end position="422"/>
    </location>
</feature>
<evidence type="ECO:0000259" key="12">
    <source>
        <dbReference type="Pfam" id="PF08221"/>
    </source>
</evidence>
<feature type="compositionally biased region" description="Basic and acidic residues" evidence="10">
    <location>
        <begin position="223"/>
        <end position="245"/>
    </location>
</feature>
<protein>
    <recommendedName>
        <fullName evidence="4 9">DNA-directed RNA polymerase III subunit RPC3</fullName>
        <shortName evidence="9">RNA polymerase III subunit C3</shortName>
    </recommendedName>
</protein>
<organism evidence="14 15">
    <name type="scientific">Rhodotorula mucilaginosa</name>
    <name type="common">Yeast</name>
    <name type="synonym">Rhodotorula rubra</name>
    <dbReference type="NCBI Taxonomy" id="5537"/>
    <lineage>
        <taxon>Eukaryota</taxon>
        <taxon>Fungi</taxon>
        <taxon>Dikarya</taxon>
        <taxon>Basidiomycota</taxon>
        <taxon>Pucciniomycotina</taxon>
        <taxon>Microbotryomycetes</taxon>
        <taxon>Sporidiobolales</taxon>
        <taxon>Sporidiobolaceae</taxon>
        <taxon>Rhodotorula</taxon>
    </lineage>
</organism>
<dbReference type="InterPro" id="IPR039748">
    <property type="entry name" value="RPC3"/>
</dbReference>
<evidence type="ECO:0000256" key="6">
    <source>
        <dbReference type="ARBA" id="ARBA00023163"/>
    </source>
</evidence>
<dbReference type="GO" id="GO:0005666">
    <property type="term" value="C:RNA polymerase III complex"/>
    <property type="evidence" value="ECO:0007669"/>
    <property type="project" value="UniProtKB-UniRule"/>
</dbReference>
<evidence type="ECO:0000256" key="2">
    <source>
        <dbReference type="ARBA" id="ARBA00006835"/>
    </source>
</evidence>
<evidence type="ECO:0000256" key="10">
    <source>
        <dbReference type="SAM" id="MobiDB-lite"/>
    </source>
</evidence>
<comment type="function">
    <text evidence="8 9">DNA-dependent RNA polymerase catalyzes the transcription of DNA into RNA using the four ribonucleoside triphosphates as substrates. Specific core component of RNA polymerase III which synthesizes small RNAs, such as 5S rRNA and tRNAs.</text>
</comment>
<keyword evidence="6 9" id="KW-0804">Transcription</keyword>
<comment type="similarity">
    <text evidence="2 9">Belongs to the RNA polymerase beta chain family.</text>
</comment>
<dbReference type="PANTHER" id="PTHR12949">
    <property type="entry name" value="RNA POLYMERASE III DNA DIRECTED -RELATED"/>
    <property type="match status" value="1"/>
</dbReference>
<gene>
    <name evidence="14" type="primary">RPC82</name>
    <name evidence="14" type="ORF">C6P46_001034</name>
</gene>
<dbReference type="GO" id="GO:0006351">
    <property type="term" value="P:DNA-templated transcription"/>
    <property type="evidence" value="ECO:0007669"/>
    <property type="project" value="InterPro"/>
</dbReference>
<name>A0A9P6VVW0_RHOMI</name>
<comment type="subunit">
    <text evidence="3 9">Component of the RNA polymerase III (Pol III) complex consisting of 17 subunits.</text>
</comment>
<dbReference type="GO" id="GO:0003697">
    <property type="term" value="F:single-stranded DNA binding"/>
    <property type="evidence" value="ECO:0007669"/>
    <property type="project" value="UniProtKB-UniRule"/>
</dbReference>
<evidence type="ECO:0000256" key="9">
    <source>
        <dbReference type="RuleBase" id="RU367076"/>
    </source>
</evidence>
<feature type="region of interest" description="Disordered" evidence="10">
    <location>
        <begin position="400"/>
        <end position="422"/>
    </location>
</feature>
<evidence type="ECO:0000313" key="15">
    <source>
        <dbReference type="Proteomes" id="UP000777482"/>
    </source>
</evidence>
<sequence length="645" mass="72291">MSSATQSGTERSRLLQHVVYQQFGAAVGEIASILLFRGALSFPQLAKLTALPPSLVHASLLVLSTHCLLFHSETEVGGRLTELYELNHDAIERRLRGGMYVEMATEWQGGAQLGQVVEVLWKEGMLRREDLIEVVRCQLAVERGVDAFGGGGEATDGDDPKGKKRAKDADKVAEDAERLVRKAFAQGYIQIVTPGSQLSPSSLEIKWEEELRALIKGIPSTKDMKEVKDKLKQKQKSWAEEERARAMGKSADVAAEDSEDDAPKRKKRKQRGEPSARTKKKSKKSKQGIFSKGGGSESDTVSERGCDDDSDDDDDDEAPEEVFYRVNEERFHLQWRAQLLRSYASDLYNPQVAAVLGIILDITTTDCQSMAETQSRPVSLHQISQYYERLKHKPDLSAALAKHKHDPSWPPSSSSSKRGSSPRAGDYILATCEVLSGLDRWGISTQETLLMQQGESTHAKWAVDWAMLGKAMKRSLVEAVIRDKLGDKAIRCWRILEAKGKLEEKHLARLAFLPVKEAREVLSQLSSAGLIEPQEIPRSADRAPSRTIYLWFVDFNKVVTSLIHHHYKALANLQAQRQHQLELRRGLVDKRERSDVRADPSLLSARDREMIVELDKVLEALSVACLRVDEQLFVLREFDPEPEVV</sequence>
<accession>A0A9P6VVW0</accession>
<dbReference type="OrthoDB" id="272392at2759"/>
<feature type="domain" description="DNA-directed RNA polymerase III subunit RPC3 winged-helix" evidence="13">
    <location>
        <begin position="477"/>
        <end position="553"/>
    </location>
</feature>
<comment type="subcellular location">
    <subcellularLocation>
        <location evidence="1 9">Nucleus</location>
    </subcellularLocation>
</comment>
<dbReference type="Pfam" id="PF08221">
    <property type="entry name" value="HTH_9"/>
    <property type="match status" value="1"/>
</dbReference>
<dbReference type="Gene3D" id="1.10.10.10">
    <property type="entry name" value="Winged helix-like DNA-binding domain superfamily/Winged helix DNA-binding domain"/>
    <property type="match status" value="3"/>
</dbReference>
<evidence type="ECO:0000259" key="11">
    <source>
        <dbReference type="Pfam" id="PF05645"/>
    </source>
</evidence>
<dbReference type="InterPro" id="IPR036388">
    <property type="entry name" value="WH-like_DNA-bd_sf"/>
</dbReference>
<feature type="domain" description="RNA polymerase III Rpc82 C -terminal" evidence="11">
    <location>
        <begin position="186"/>
        <end position="411"/>
    </location>
</feature>
<dbReference type="InterPro" id="IPR036390">
    <property type="entry name" value="WH_DNA-bd_sf"/>
</dbReference>
<evidence type="ECO:0000259" key="13">
    <source>
        <dbReference type="Pfam" id="PF22536"/>
    </source>
</evidence>
<dbReference type="SUPFAM" id="SSF46785">
    <property type="entry name" value="Winged helix' DNA-binding domain"/>
    <property type="match status" value="1"/>
</dbReference>
<dbReference type="Proteomes" id="UP000777482">
    <property type="component" value="Unassembled WGS sequence"/>
</dbReference>
<feature type="region of interest" description="Disordered" evidence="10">
    <location>
        <begin position="223"/>
        <end position="317"/>
    </location>
</feature>
<evidence type="ECO:0000256" key="4">
    <source>
        <dbReference type="ARBA" id="ARBA00016689"/>
    </source>
</evidence>
<evidence type="ECO:0000256" key="5">
    <source>
        <dbReference type="ARBA" id="ARBA00022478"/>
    </source>
</evidence>
<dbReference type="Pfam" id="PF05645">
    <property type="entry name" value="RNA_pol_Rpc82"/>
    <property type="match status" value="1"/>
</dbReference>
<evidence type="ECO:0000256" key="7">
    <source>
        <dbReference type="ARBA" id="ARBA00023242"/>
    </source>
</evidence>
<evidence type="ECO:0000256" key="8">
    <source>
        <dbReference type="ARBA" id="ARBA00025127"/>
    </source>
</evidence>
<dbReference type="InterPro" id="IPR008806">
    <property type="entry name" value="RNA_pol_III_Rpc82_C"/>
</dbReference>
<keyword evidence="15" id="KW-1185">Reference proteome</keyword>
<comment type="caution">
    <text evidence="14">The sequence shown here is derived from an EMBL/GenBank/DDBJ whole genome shotgun (WGS) entry which is preliminary data.</text>
</comment>